<proteinExistence type="predicted"/>
<keyword evidence="2" id="KW-1185">Reference proteome</keyword>
<accession>A0A133XUN5</accession>
<organism evidence="1 2">
    <name type="scientific">Atopobium deltae</name>
    <dbReference type="NCBI Taxonomy" id="1393034"/>
    <lineage>
        <taxon>Bacteria</taxon>
        <taxon>Bacillati</taxon>
        <taxon>Actinomycetota</taxon>
        <taxon>Coriobacteriia</taxon>
        <taxon>Coriobacteriales</taxon>
        <taxon>Atopobiaceae</taxon>
        <taxon>Atopobium</taxon>
    </lineage>
</organism>
<dbReference type="Proteomes" id="UP000070675">
    <property type="component" value="Unassembled WGS sequence"/>
</dbReference>
<protein>
    <submittedName>
        <fullName evidence="1">Uncharacterized protein</fullName>
    </submittedName>
</protein>
<dbReference type="EMBL" id="LSCR01000012">
    <property type="protein sequence ID" value="KXB34655.1"/>
    <property type="molecule type" value="Genomic_DNA"/>
</dbReference>
<gene>
    <name evidence="1" type="ORF">HMPREF3192_00754</name>
</gene>
<reference evidence="2" key="1">
    <citation type="submission" date="2016-01" db="EMBL/GenBank/DDBJ databases">
        <authorList>
            <person name="Mitreva M."/>
            <person name="Pepin K.H."/>
            <person name="Mihindukulasuriya K.A."/>
            <person name="Fulton R."/>
            <person name="Fronick C."/>
            <person name="O'Laughlin M."/>
            <person name="Miner T."/>
            <person name="Herter B."/>
            <person name="Rosa B.A."/>
            <person name="Cordes M."/>
            <person name="Tomlinson C."/>
            <person name="Wollam A."/>
            <person name="Palsikar V.B."/>
            <person name="Mardis E.R."/>
            <person name="Wilson R.K."/>
        </authorList>
    </citation>
    <scope>NUCLEOTIDE SEQUENCE [LARGE SCALE GENOMIC DNA]</scope>
    <source>
        <strain evidence="2">DNF00019</strain>
    </source>
</reference>
<evidence type="ECO:0000313" key="1">
    <source>
        <dbReference type="EMBL" id="KXB34655.1"/>
    </source>
</evidence>
<evidence type="ECO:0000313" key="2">
    <source>
        <dbReference type="Proteomes" id="UP000070675"/>
    </source>
</evidence>
<name>A0A133XUN5_9ACTN</name>
<dbReference type="STRING" id="1393034.HMPREF3192_00754"/>
<sequence length="43" mass="4360">MPAPPIPMKCAFEHGNEVAAALGATAVGTVEVADVTFDGVFDI</sequence>
<dbReference type="AlphaFoldDB" id="A0A133XUN5"/>
<comment type="caution">
    <text evidence="1">The sequence shown here is derived from an EMBL/GenBank/DDBJ whole genome shotgun (WGS) entry which is preliminary data.</text>
</comment>